<feature type="repeat" description="ANK" evidence="3">
    <location>
        <begin position="1019"/>
        <end position="1053"/>
    </location>
</feature>
<dbReference type="SUPFAM" id="SSF53300">
    <property type="entry name" value="vWA-like"/>
    <property type="match status" value="1"/>
</dbReference>
<feature type="repeat" description="ANK" evidence="3">
    <location>
        <begin position="1088"/>
        <end position="1120"/>
    </location>
</feature>
<evidence type="ECO:0000313" key="6">
    <source>
        <dbReference type="EMBL" id="BCS19441.1"/>
    </source>
</evidence>
<dbReference type="KEGG" id="apuu:APUU_12269S"/>
<dbReference type="EMBL" id="AP024443">
    <property type="protein sequence ID" value="BCS19441.1"/>
    <property type="molecule type" value="Genomic_DNA"/>
</dbReference>
<feature type="repeat" description="ANK" evidence="3">
    <location>
        <begin position="1054"/>
        <end position="1086"/>
    </location>
</feature>
<dbReference type="Pfam" id="PF24883">
    <property type="entry name" value="NPHP3_N"/>
    <property type="match status" value="1"/>
</dbReference>
<feature type="repeat" description="ANK" evidence="3">
    <location>
        <begin position="1121"/>
        <end position="1153"/>
    </location>
</feature>
<feature type="compositionally biased region" description="Basic and acidic residues" evidence="4">
    <location>
        <begin position="56"/>
        <end position="69"/>
    </location>
</feature>
<evidence type="ECO:0000256" key="1">
    <source>
        <dbReference type="ARBA" id="ARBA00022737"/>
    </source>
</evidence>
<dbReference type="PROSITE" id="PS50297">
    <property type="entry name" value="ANK_REP_REGION"/>
    <property type="match status" value="7"/>
</dbReference>
<dbReference type="InterPro" id="IPR036770">
    <property type="entry name" value="Ankyrin_rpt-contain_sf"/>
</dbReference>
<sequence>MSTELPAHSSATDQEAETSAPADAANSSDDMEEAQGEHGIQVDEAGGSDIEAGNGKADEMEYDYIEKVDNGMQDDENGTVASVAQDVRPSPPQPVSNSSPCSTPEQEEAGLNMKDMPASPYPHKDDTEPESQQILDDMQSGPDPIAMVSRDSPNWDSMHGVEVPVLRPSGAGNNQSVEPSVQKPPLGMKVLWSEETGRSDRKPVIDVVAVHGLGGHREDTWKHTSSTNDTESHSWLEDPKPHGPDWGKNTRIMAYGYTTTEKSRIFTLAEDLLNDLSDRRVGKQALVHAHFCRPQFNSIIDSTKAIIFFATPHQGSSRQDWSRYTRDLERVDSKAHVLEELGTWSNELIAKTATFSYIAAGLDITSFYGTKGEQVVAEASARIGLPNERTVSIHADHQEMCQFELEGDNYHRVSQRLKAVLHAIRAQDQETTSWRVLNGTQSGAGRMTLGSVTWNWITDQQAFQQWKGESSGIFIVSGELGYTQEILTQHAPDHLEIEKKTEPSFSAWSSSNQRTEANLIQYLLSLAAAEDEGLVDELDAVAAHQNLAIKGSSTTVIWPLELLRKYLTALLFMDWIKPIHLFIDARNEAAESQIEDMIILFLQLTRSGNKFKCKIFVTCRRPITISPGHDNHIGHVSLDSQIDGVGKSIYEWVLFAKRPLTVAELAEALGGEEDIGPAELHEIFRTSCHGLIDTKDGTVHLHHELPKGCLLRLIRNQFYQGLSPGLEESSHSAIARRCLEYLKSMQDRQVPRNPFWKYAAQYWSDHMNEAPDGLQKLARKIDKDERGRTPLLVAVQKQHEATVRALLEQEYPDINTKDEDGFTPLSTAAKLGNKTICSLLCPRAGVNKKSNGLKPVYIAAQEGHADIARLLLSYTADGPANGIDPTFLHLAAREGSLPAAKLFLQESPGDIEVTDHDGRIPLFLAIQEDRGPVVSLLREKLESGKIDKPGPESKRTLLTLALEQGSPSAVQWLLDWGADINQADGTGEAPLHVAVGGVIDDVELLIDYGASVNQPGLVSKETPLHVAVNRGETALKIVELLLDSQADITARDYNGDTPVHAAASNMSARTVQILLDRNPRVLNARNNLGESPLHRGASKDAVDVVEVLLQKGARIDAKNNSGHAPLHVAAARNSPQVARILIMYGASLELRDRAGRTPLQVASANGNHVLTKILIGVGVNKTAKDHDNLTARDIAEMRKDGATVAEFHRAHTPEESQSDYDWHLQACTQLKAASFFTKWNQEAINRCKEVAETVKIVVEKYRVKPEHIPGLFILTQYTIVLLCDNSKSMGKENRKELLQDTLLGVAEIARKLTKRGVFVRFLNPVHKQWEDPPALSVEDIRTKIRNVGIDLQPGTKLGTRLEELIIRPMHCSPDYEKPIITIIITDGEEDRRHFQAINTDCKTMQPFRKDPSPLQAKILAYKEQPERDRKSVFLISQIGSDDKATEFLKEVEQDDRIKDIVFCSPEKLDQLHDDTERKYGTNLMELFSAAVAKRR</sequence>
<dbReference type="GeneID" id="64969446"/>
<dbReference type="PANTHER" id="PTHR24198:SF165">
    <property type="entry name" value="ANKYRIN REPEAT-CONTAINING PROTEIN-RELATED"/>
    <property type="match status" value="1"/>
</dbReference>
<feature type="repeat" description="ANK" evidence="3">
    <location>
        <begin position="851"/>
        <end position="877"/>
    </location>
</feature>
<evidence type="ECO:0000256" key="4">
    <source>
        <dbReference type="SAM" id="MobiDB-lite"/>
    </source>
</evidence>
<evidence type="ECO:0000256" key="3">
    <source>
        <dbReference type="PROSITE-ProRule" id="PRU00023"/>
    </source>
</evidence>
<reference evidence="6" key="2">
    <citation type="submission" date="2021-02" db="EMBL/GenBank/DDBJ databases">
        <title>Aspergillus puulaauensis MK2 genome sequence.</title>
        <authorList>
            <person name="Futagami T."/>
            <person name="Mori K."/>
            <person name="Kadooka C."/>
            <person name="Tanaka T."/>
        </authorList>
    </citation>
    <scope>NUCLEOTIDE SEQUENCE</scope>
    <source>
        <strain evidence="6">MK2</strain>
    </source>
</reference>
<feature type="repeat" description="ANK" evidence="3">
    <location>
        <begin position="953"/>
        <end position="985"/>
    </location>
</feature>
<dbReference type="Proteomes" id="UP000654913">
    <property type="component" value="Chromosome 1"/>
</dbReference>
<proteinExistence type="predicted"/>
<reference evidence="6" key="1">
    <citation type="submission" date="2021-01" db="EMBL/GenBank/DDBJ databases">
        <authorList>
            <consortium name="Aspergillus puulaauensis MK2 genome sequencing consortium"/>
            <person name="Kazuki M."/>
            <person name="Futagami T."/>
        </authorList>
    </citation>
    <scope>NUCLEOTIDE SEQUENCE</scope>
    <source>
        <strain evidence="6">MK2</strain>
    </source>
</reference>
<dbReference type="RefSeq" id="XP_041551635.1">
    <property type="nucleotide sequence ID" value="XM_041698451.1"/>
</dbReference>
<dbReference type="InterPro" id="IPR036465">
    <property type="entry name" value="vWFA_dom_sf"/>
</dbReference>
<feature type="region of interest" description="Disordered" evidence="4">
    <location>
        <begin position="1"/>
        <end position="140"/>
    </location>
</feature>
<dbReference type="Pfam" id="PF12796">
    <property type="entry name" value="Ank_2"/>
    <property type="match status" value="3"/>
</dbReference>
<feature type="compositionally biased region" description="Polar residues" evidence="4">
    <location>
        <begin position="1"/>
        <end position="13"/>
    </location>
</feature>
<feature type="domain" description="Nephrocystin 3-like N-terminal" evidence="5">
    <location>
        <begin position="453"/>
        <end position="620"/>
    </location>
</feature>
<gene>
    <name evidence="6" type="ORF">APUU_12269S</name>
</gene>
<accession>A0A7R7XDI8</accession>
<keyword evidence="1" id="KW-0677">Repeat</keyword>
<dbReference type="PANTHER" id="PTHR24198">
    <property type="entry name" value="ANKYRIN REPEAT AND PROTEIN KINASE DOMAIN-CONTAINING PROTEIN"/>
    <property type="match status" value="1"/>
</dbReference>
<feature type="repeat" description="ANK" evidence="3">
    <location>
        <begin position="786"/>
        <end position="819"/>
    </location>
</feature>
<evidence type="ECO:0000259" key="5">
    <source>
        <dbReference type="Pfam" id="PF24883"/>
    </source>
</evidence>
<dbReference type="InterPro" id="IPR056884">
    <property type="entry name" value="NPHP3-like_N"/>
</dbReference>
<feature type="region of interest" description="Disordered" evidence="4">
    <location>
        <begin position="219"/>
        <end position="242"/>
    </location>
</feature>
<dbReference type="Pfam" id="PF00023">
    <property type="entry name" value="Ank"/>
    <property type="match status" value="1"/>
</dbReference>
<name>A0A7R7XDI8_9EURO</name>
<evidence type="ECO:0000313" key="7">
    <source>
        <dbReference type="Proteomes" id="UP000654913"/>
    </source>
</evidence>
<evidence type="ECO:0000256" key="2">
    <source>
        <dbReference type="ARBA" id="ARBA00023043"/>
    </source>
</evidence>
<dbReference type="SUPFAM" id="SSF48403">
    <property type="entry name" value="Ankyrin repeat"/>
    <property type="match status" value="2"/>
</dbReference>
<dbReference type="PROSITE" id="PS50088">
    <property type="entry name" value="ANK_REPEAT"/>
    <property type="match status" value="8"/>
</dbReference>
<feature type="compositionally biased region" description="Basic and acidic residues" evidence="4">
    <location>
        <begin position="230"/>
        <end position="242"/>
    </location>
</feature>
<feature type="compositionally biased region" description="Low complexity" evidence="4">
    <location>
        <begin position="19"/>
        <end position="28"/>
    </location>
</feature>
<dbReference type="Gene3D" id="1.25.40.20">
    <property type="entry name" value="Ankyrin repeat-containing domain"/>
    <property type="match status" value="2"/>
</dbReference>
<dbReference type="OrthoDB" id="4499497at2759"/>
<dbReference type="SMART" id="SM00248">
    <property type="entry name" value="ANK"/>
    <property type="match status" value="12"/>
</dbReference>
<dbReference type="InterPro" id="IPR002110">
    <property type="entry name" value="Ankyrin_rpt"/>
</dbReference>
<feature type="repeat" description="ANK" evidence="3">
    <location>
        <begin position="1154"/>
        <end position="1186"/>
    </location>
</feature>
<protein>
    <recommendedName>
        <fullName evidence="5">Nephrocystin 3-like N-terminal domain-containing protein</fullName>
    </recommendedName>
</protein>
<keyword evidence="7" id="KW-1185">Reference proteome</keyword>
<organism evidence="6 7">
    <name type="scientific">Aspergillus puulaauensis</name>
    <dbReference type="NCBI Taxonomy" id="1220207"/>
    <lineage>
        <taxon>Eukaryota</taxon>
        <taxon>Fungi</taxon>
        <taxon>Dikarya</taxon>
        <taxon>Ascomycota</taxon>
        <taxon>Pezizomycotina</taxon>
        <taxon>Eurotiomycetes</taxon>
        <taxon>Eurotiomycetidae</taxon>
        <taxon>Eurotiales</taxon>
        <taxon>Aspergillaceae</taxon>
        <taxon>Aspergillus</taxon>
    </lineage>
</organism>
<keyword evidence="2 3" id="KW-0040">ANK repeat</keyword>